<evidence type="ECO:0008006" key="5">
    <source>
        <dbReference type="Google" id="ProtNLM"/>
    </source>
</evidence>
<gene>
    <name evidence="3" type="ORF">B0A55_01453</name>
</gene>
<feature type="region of interest" description="Disordered" evidence="1">
    <location>
        <begin position="136"/>
        <end position="187"/>
    </location>
</feature>
<dbReference type="OrthoDB" id="5597238at2759"/>
<comment type="caution">
    <text evidence="3">The sequence shown here is derived from an EMBL/GenBank/DDBJ whole genome shotgun (WGS) entry which is preliminary data.</text>
</comment>
<sequence length="205" mass="19440">MQFQYAFLALFLGLAAAQSTDSATVTTSSLSPTATCLAGCAQRDTSCQAACVAVPNPDAAQIAATNQCEAACPQGNGTQAETEAYAACLQGCVSSYYYASTGTIAAGNTATSASGSAASTSAAAVTTAAEGVVASGSSGAAGTTAGSSQSSGGAASANTESSTAASASSSQSAASTSPSGSDSNSLRRGAQVAGLSGFLLSIFAL</sequence>
<accession>A0A4U0XWP0</accession>
<feature type="signal peptide" evidence="2">
    <location>
        <begin position="1"/>
        <end position="17"/>
    </location>
</feature>
<protein>
    <recommendedName>
        <fullName evidence="5">Extracellular membrane protein CFEM domain-containing protein</fullName>
    </recommendedName>
</protein>
<evidence type="ECO:0000313" key="4">
    <source>
        <dbReference type="Proteomes" id="UP000309340"/>
    </source>
</evidence>
<evidence type="ECO:0000256" key="2">
    <source>
        <dbReference type="SAM" id="SignalP"/>
    </source>
</evidence>
<organism evidence="3 4">
    <name type="scientific">Friedmanniomyces simplex</name>
    <dbReference type="NCBI Taxonomy" id="329884"/>
    <lineage>
        <taxon>Eukaryota</taxon>
        <taxon>Fungi</taxon>
        <taxon>Dikarya</taxon>
        <taxon>Ascomycota</taxon>
        <taxon>Pezizomycotina</taxon>
        <taxon>Dothideomycetes</taxon>
        <taxon>Dothideomycetidae</taxon>
        <taxon>Mycosphaerellales</taxon>
        <taxon>Teratosphaeriaceae</taxon>
        <taxon>Friedmanniomyces</taxon>
    </lineage>
</organism>
<feature type="chain" id="PRO_5020832529" description="Extracellular membrane protein CFEM domain-containing protein" evidence="2">
    <location>
        <begin position="18"/>
        <end position="205"/>
    </location>
</feature>
<keyword evidence="4" id="KW-1185">Reference proteome</keyword>
<evidence type="ECO:0000313" key="3">
    <source>
        <dbReference type="EMBL" id="TKA82294.1"/>
    </source>
</evidence>
<proteinExistence type="predicted"/>
<reference evidence="3 4" key="1">
    <citation type="submission" date="2017-03" db="EMBL/GenBank/DDBJ databases">
        <title>Genomes of endolithic fungi from Antarctica.</title>
        <authorList>
            <person name="Coleine C."/>
            <person name="Masonjones S."/>
            <person name="Stajich J.E."/>
        </authorList>
    </citation>
    <scope>NUCLEOTIDE SEQUENCE [LARGE SCALE GENOMIC DNA]</scope>
    <source>
        <strain evidence="3 4">CCFEE 5184</strain>
    </source>
</reference>
<dbReference type="EMBL" id="NAJQ01000036">
    <property type="protein sequence ID" value="TKA82294.1"/>
    <property type="molecule type" value="Genomic_DNA"/>
</dbReference>
<dbReference type="Proteomes" id="UP000309340">
    <property type="component" value="Unassembled WGS sequence"/>
</dbReference>
<dbReference type="AlphaFoldDB" id="A0A4U0XWP0"/>
<dbReference type="STRING" id="329884.A0A4U0XWP0"/>
<feature type="compositionally biased region" description="Low complexity" evidence="1">
    <location>
        <begin position="136"/>
        <end position="184"/>
    </location>
</feature>
<evidence type="ECO:0000256" key="1">
    <source>
        <dbReference type="SAM" id="MobiDB-lite"/>
    </source>
</evidence>
<keyword evidence="2" id="KW-0732">Signal</keyword>
<name>A0A4U0XWP0_9PEZI</name>